<gene>
    <name evidence="2" type="ORF">E5356_17365</name>
</gene>
<accession>A0A4S2ABC0</accession>
<comment type="caution">
    <text evidence="2">The sequence shown here is derived from an EMBL/GenBank/DDBJ whole genome shotgun (WGS) entry which is preliminary data.</text>
</comment>
<dbReference type="AlphaFoldDB" id="A0A4S2ABC0"/>
<dbReference type="InterPro" id="IPR049514">
    <property type="entry name" value="Fic-like_C"/>
</dbReference>
<reference evidence="2 3" key="1">
    <citation type="submission" date="2019-04" db="EMBL/GenBank/DDBJ databases">
        <title>Microbes associate with the intestines of laboratory mice.</title>
        <authorList>
            <person name="Navarre W."/>
            <person name="Wong E."/>
            <person name="Huang K."/>
            <person name="Tropini C."/>
            <person name="Ng K."/>
            <person name="Yu B."/>
        </authorList>
    </citation>
    <scope>NUCLEOTIDE SEQUENCE [LARGE SCALE GENOMIC DNA]</scope>
    <source>
        <strain evidence="2 3">NM70_E10</strain>
    </source>
</reference>
<protein>
    <recommendedName>
        <fullName evidence="1">Filamentation induced by cAMP protein Fic-like C-terminal domain-containing protein</fullName>
    </recommendedName>
</protein>
<dbReference type="Pfam" id="PF21247">
    <property type="entry name" value="Fic-like_C"/>
    <property type="match status" value="1"/>
</dbReference>
<dbReference type="Proteomes" id="UP000305751">
    <property type="component" value="Unassembled WGS sequence"/>
</dbReference>
<name>A0A4S2ABC0_9BACE</name>
<dbReference type="EMBL" id="SRZA01000081">
    <property type="protein sequence ID" value="TGX97947.1"/>
    <property type="molecule type" value="Genomic_DNA"/>
</dbReference>
<evidence type="ECO:0000313" key="2">
    <source>
        <dbReference type="EMBL" id="TGX97947.1"/>
    </source>
</evidence>
<organism evidence="2 3">
    <name type="scientific">Bacteroides acidifaciens</name>
    <dbReference type="NCBI Taxonomy" id="85831"/>
    <lineage>
        <taxon>Bacteria</taxon>
        <taxon>Pseudomonadati</taxon>
        <taxon>Bacteroidota</taxon>
        <taxon>Bacteroidia</taxon>
        <taxon>Bacteroidales</taxon>
        <taxon>Bacteroidaceae</taxon>
        <taxon>Bacteroides</taxon>
    </lineage>
</organism>
<dbReference type="RefSeq" id="WP_136014912.1">
    <property type="nucleotide sequence ID" value="NZ_CAKOCY010000104.1"/>
</dbReference>
<proteinExistence type="predicted"/>
<feature type="domain" description="Filamentation induced by cAMP protein Fic-like C-terminal" evidence="1">
    <location>
        <begin position="3"/>
        <end position="55"/>
    </location>
</feature>
<evidence type="ECO:0000313" key="3">
    <source>
        <dbReference type="Proteomes" id="UP000305751"/>
    </source>
</evidence>
<evidence type="ECO:0000259" key="1">
    <source>
        <dbReference type="Pfam" id="PF21247"/>
    </source>
</evidence>
<sequence>MSDDYMTMNEIMSNMGFKHRTSFRKNYFLPALEDGAIEPMYPEQPNHPKQKYRLTELAEEWIKNNSDHSKE</sequence>
<keyword evidence="3" id="KW-1185">Reference proteome</keyword>